<organism evidence="3 4">
    <name type="scientific">Pseudomonas luteola</name>
    <dbReference type="NCBI Taxonomy" id="47886"/>
    <lineage>
        <taxon>Bacteria</taxon>
        <taxon>Pseudomonadati</taxon>
        <taxon>Pseudomonadota</taxon>
        <taxon>Gammaproteobacteria</taxon>
        <taxon>Pseudomonadales</taxon>
        <taxon>Pseudomonadaceae</taxon>
        <taxon>Pseudomonas</taxon>
    </lineage>
</organism>
<dbReference type="RefSeq" id="WP_010795242.1">
    <property type="nucleotide sequence ID" value="NZ_CP069262.1"/>
</dbReference>
<feature type="signal peptide" evidence="1">
    <location>
        <begin position="1"/>
        <end position="19"/>
    </location>
</feature>
<dbReference type="Proteomes" id="UP000626180">
    <property type="component" value="Unassembled WGS sequence"/>
</dbReference>
<sequence>MRILLSLVAALLLTPYAMAHEYEMGQLHIDHPWSRATPPGVPTGAVYFVVHNHGKQADRLLSADSPVAASAELHTTINKDGMMGMRHMEQGAEIVSGAELRLEPQGNHLMLVGLKQPLVAGQRFPLTLHFEKAGNIEVQVAVQDDAPDAHEHHHQH</sequence>
<dbReference type="InterPro" id="IPR058248">
    <property type="entry name" value="Lxx211020-like"/>
</dbReference>
<evidence type="ECO:0000313" key="5">
    <source>
        <dbReference type="Proteomes" id="UP000626180"/>
    </source>
</evidence>
<evidence type="ECO:0000256" key="1">
    <source>
        <dbReference type="SAM" id="SignalP"/>
    </source>
</evidence>
<dbReference type="Pfam" id="PF04314">
    <property type="entry name" value="PCuAC"/>
    <property type="match status" value="1"/>
</dbReference>
<evidence type="ECO:0000313" key="2">
    <source>
        <dbReference type="EMBL" id="MBF8640198.1"/>
    </source>
</evidence>
<reference evidence="2 5" key="2">
    <citation type="submission" date="2020-10" db="EMBL/GenBank/DDBJ databases">
        <title>Genome sequences of Pseudomonas isolates.</title>
        <authorList>
            <person name="Wessels L."/>
            <person name="Reich F."/>
            <person name="Hammerl J."/>
        </authorList>
    </citation>
    <scope>NUCLEOTIDE SEQUENCE [LARGE SCALE GENOMIC DNA]</scope>
    <source>
        <strain evidence="2 5">20-MO00624-0</strain>
    </source>
</reference>
<dbReference type="PANTHER" id="PTHR36302:SF1">
    <property type="entry name" value="COPPER CHAPERONE PCU(A)C"/>
    <property type="match status" value="1"/>
</dbReference>
<dbReference type="AlphaFoldDB" id="A0A2X2C9B4"/>
<feature type="chain" id="PRO_5015905496" evidence="1">
    <location>
        <begin position="20"/>
        <end position="156"/>
    </location>
</feature>
<accession>A0A2X2C9B4</accession>
<evidence type="ECO:0000313" key="4">
    <source>
        <dbReference type="Proteomes" id="UP000250443"/>
    </source>
</evidence>
<proteinExistence type="predicted"/>
<dbReference type="PANTHER" id="PTHR36302">
    <property type="entry name" value="BLR7088 PROTEIN"/>
    <property type="match status" value="1"/>
</dbReference>
<gene>
    <name evidence="2" type="ORF">IRZ65_05855</name>
    <name evidence="3" type="ORF">NCTC11842_01255</name>
</gene>
<dbReference type="Gene3D" id="2.60.40.1890">
    <property type="entry name" value="PCu(A)C copper chaperone"/>
    <property type="match status" value="1"/>
</dbReference>
<dbReference type="SUPFAM" id="SSF110087">
    <property type="entry name" value="DR1885-like metal-binding protein"/>
    <property type="match status" value="1"/>
</dbReference>
<dbReference type="InterPro" id="IPR007410">
    <property type="entry name" value="LpqE-like"/>
</dbReference>
<name>A0A2X2C9B4_PSELU</name>
<reference evidence="3 4" key="1">
    <citation type="submission" date="2018-06" db="EMBL/GenBank/DDBJ databases">
        <authorList>
            <consortium name="Pathogen Informatics"/>
            <person name="Doyle S."/>
        </authorList>
    </citation>
    <scope>NUCLEOTIDE SEQUENCE [LARGE SCALE GENOMIC DNA]</scope>
    <source>
        <strain evidence="3 4">NCTC11842</strain>
    </source>
</reference>
<protein>
    <submittedName>
        <fullName evidence="2">Copper chaperone PCu(A)C</fullName>
    </submittedName>
    <submittedName>
        <fullName evidence="3">Membrane or periplasmic protein</fullName>
    </submittedName>
</protein>
<dbReference type="InterPro" id="IPR036182">
    <property type="entry name" value="PCuAC_sf"/>
</dbReference>
<dbReference type="Proteomes" id="UP000250443">
    <property type="component" value="Unassembled WGS sequence"/>
</dbReference>
<dbReference type="EMBL" id="UAUF01000009">
    <property type="protein sequence ID" value="SPZ03914.1"/>
    <property type="molecule type" value="Genomic_DNA"/>
</dbReference>
<keyword evidence="1" id="KW-0732">Signal</keyword>
<evidence type="ECO:0000313" key="3">
    <source>
        <dbReference type="EMBL" id="SPZ03914.1"/>
    </source>
</evidence>
<dbReference type="EMBL" id="JADMCD010000002">
    <property type="protein sequence ID" value="MBF8640198.1"/>
    <property type="molecule type" value="Genomic_DNA"/>
</dbReference>
<keyword evidence="5" id="KW-1185">Reference proteome</keyword>